<dbReference type="EMBL" id="JBHUIT010000005">
    <property type="protein sequence ID" value="MFD2256297.1"/>
    <property type="molecule type" value="Genomic_DNA"/>
</dbReference>
<name>A0ABW5D5H5_9BACT</name>
<dbReference type="RefSeq" id="WP_386819409.1">
    <property type="nucleotide sequence ID" value="NZ_JBHUIT010000005.1"/>
</dbReference>
<feature type="transmembrane region" description="Helical" evidence="1">
    <location>
        <begin position="315"/>
        <end position="339"/>
    </location>
</feature>
<dbReference type="Proteomes" id="UP001597375">
    <property type="component" value="Unassembled WGS sequence"/>
</dbReference>
<keyword evidence="1" id="KW-1133">Transmembrane helix</keyword>
<evidence type="ECO:0000313" key="3">
    <source>
        <dbReference type="Proteomes" id="UP001597375"/>
    </source>
</evidence>
<keyword evidence="3" id="KW-1185">Reference proteome</keyword>
<feature type="transmembrane region" description="Helical" evidence="1">
    <location>
        <begin position="54"/>
        <end position="73"/>
    </location>
</feature>
<feature type="transmembrane region" description="Helical" evidence="1">
    <location>
        <begin position="169"/>
        <end position="192"/>
    </location>
</feature>
<feature type="transmembrane region" description="Helical" evidence="1">
    <location>
        <begin position="139"/>
        <end position="162"/>
    </location>
</feature>
<feature type="transmembrane region" description="Helical" evidence="1">
    <location>
        <begin position="408"/>
        <end position="424"/>
    </location>
</feature>
<keyword evidence="1" id="KW-0812">Transmembrane</keyword>
<evidence type="ECO:0000313" key="2">
    <source>
        <dbReference type="EMBL" id="MFD2256297.1"/>
    </source>
</evidence>
<feature type="transmembrane region" description="Helical" evidence="1">
    <location>
        <begin position="274"/>
        <end position="295"/>
    </location>
</feature>
<accession>A0ABW5D5H5</accession>
<gene>
    <name evidence="2" type="ORF">ACFSSA_06400</name>
</gene>
<feature type="transmembrane region" description="Helical" evidence="1">
    <location>
        <begin position="26"/>
        <end position="48"/>
    </location>
</feature>
<feature type="transmembrane region" description="Helical" evidence="1">
    <location>
        <begin position="249"/>
        <end position="268"/>
    </location>
</feature>
<feature type="transmembrane region" description="Helical" evidence="1">
    <location>
        <begin position="431"/>
        <end position="452"/>
    </location>
</feature>
<feature type="transmembrane region" description="Helical" evidence="1">
    <location>
        <begin position="212"/>
        <end position="237"/>
    </location>
</feature>
<keyword evidence="1" id="KW-0472">Membrane</keyword>
<feature type="transmembrane region" description="Helical" evidence="1">
    <location>
        <begin position="351"/>
        <end position="371"/>
    </location>
</feature>
<sequence length="470" mass="51086">MYLNDFSDRLSPMLVKELRQGLRTKSFIAVFLTLQILLGVILLTAGVAASSDHAGSTISNIIFIIFSIAVMVIQPMRGVASLSAEIKDNTIDMIVLTRLSAWRIVIGKWSAIVSQSGLILITIIPYLILRYFFGGMNLLGEIIMIALIFLSSAALTAITVGLSATGSVLLRSIIPVVFLPVAAFSLFGVLLGGSPGGNLAEFCSLESPESRIAISLYVLTCAYMGFFFLSIGTSLIAPYAENHSTLRRLLTLLITILAAITSSTSFTHSDALPFIFALIFAPIFTISLTEFAPLVPPTYQKFRKFGLLGKLSGPFLFPGWPSGVFFCLLITLIAIIPFLANGTPYRSEEQLTVTFATLGTLLFPAVIINLFKMKGPQRISNYILFAAGSCIVAMVLLGVSESMSNRDFLWVFVWIPPVIFAMLASSINDTAVLFASIIVDATLFLILIIIALRHYRKSIDDITTNYPAGE</sequence>
<feature type="transmembrane region" description="Helical" evidence="1">
    <location>
        <begin position="109"/>
        <end position="133"/>
    </location>
</feature>
<evidence type="ECO:0000256" key="1">
    <source>
        <dbReference type="SAM" id="Phobius"/>
    </source>
</evidence>
<protein>
    <submittedName>
        <fullName evidence="2">ABC transporter permease</fullName>
    </submittedName>
</protein>
<feature type="transmembrane region" description="Helical" evidence="1">
    <location>
        <begin position="383"/>
        <end position="402"/>
    </location>
</feature>
<proteinExistence type="predicted"/>
<organism evidence="2 3">
    <name type="scientific">Luteolibacter algae</name>
    <dbReference type="NCBI Taxonomy" id="454151"/>
    <lineage>
        <taxon>Bacteria</taxon>
        <taxon>Pseudomonadati</taxon>
        <taxon>Verrucomicrobiota</taxon>
        <taxon>Verrucomicrobiia</taxon>
        <taxon>Verrucomicrobiales</taxon>
        <taxon>Verrucomicrobiaceae</taxon>
        <taxon>Luteolibacter</taxon>
    </lineage>
</organism>
<comment type="caution">
    <text evidence="2">The sequence shown here is derived from an EMBL/GenBank/DDBJ whole genome shotgun (WGS) entry which is preliminary data.</text>
</comment>
<reference evidence="3" key="1">
    <citation type="journal article" date="2019" name="Int. J. Syst. Evol. Microbiol.">
        <title>The Global Catalogue of Microorganisms (GCM) 10K type strain sequencing project: providing services to taxonomists for standard genome sequencing and annotation.</title>
        <authorList>
            <consortium name="The Broad Institute Genomics Platform"/>
            <consortium name="The Broad Institute Genome Sequencing Center for Infectious Disease"/>
            <person name="Wu L."/>
            <person name="Ma J."/>
        </authorList>
    </citation>
    <scope>NUCLEOTIDE SEQUENCE [LARGE SCALE GENOMIC DNA]</scope>
    <source>
        <strain evidence="3">CGMCC 4.7106</strain>
    </source>
</reference>